<evidence type="ECO:0000313" key="3">
    <source>
        <dbReference type="Proteomes" id="UP000245667"/>
    </source>
</evidence>
<comment type="caution">
    <text evidence="2">The sequence shown here is derived from an EMBL/GenBank/DDBJ whole genome shotgun (WGS) entry which is preliminary data.</text>
</comment>
<evidence type="ECO:0000313" key="2">
    <source>
        <dbReference type="EMBL" id="PWK21124.1"/>
    </source>
</evidence>
<gene>
    <name evidence="1" type="ORF">HZY62_18915</name>
    <name evidence="2" type="ORF">LX92_03925</name>
</gene>
<keyword evidence="4" id="KW-1185">Reference proteome</keyword>
<dbReference type="RefSeq" id="WP_109654203.1">
    <property type="nucleotide sequence ID" value="NZ_JACWLN010000012.1"/>
</dbReference>
<dbReference type="Pfam" id="PF17963">
    <property type="entry name" value="Big_9"/>
    <property type="match status" value="1"/>
</dbReference>
<dbReference type="InterPro" id="IPR011050">
    <property type="entry name" value="Pectin_lyase_fold/virulence"/>
</dbReference>
<sequence length="581" mass="62254">MKFNTPSPLKVLVLIFVFILHSSCSKDSDLMTDYVLSETQNTLDIGQLIIDDTFEVSSPGSITLDVLANDAFENQEEVLITETSTPSNGTVEINTDNTLTYTPNLEVVEQVTETTDASVSEVVDTFTYTTEVVNEDESVSTDTGNVIVTVGTSANRAPITGDNVYYVTTSGKSNNNGASEATAWNIQHAFSAAKAGDVVYIKAGNYGALSLSISNSGTADNPIQFIGYTSTPEDLIAINGSTFSYGDVVNAAIMPLLNGDGTGTGITVSNNVVLENIQIKDYSLGLILSGSNSTLNNIIAIDLGNQGASGYDGFGIRVSGSYNTIKNSYIANATAEAFKVYGGTNNLIQYLEVRADNVTNPCDYYVILTNTSNNIVEDSRVERAPGLAHGGHGLTSKWNSKNNIFRRCETVYTNLDLNFEDVTGNLYEDIRMIGQGTSGSYWHTNIDLRNGANGNTFRNIYMTDVNVAVTFTDDNDGFTPSPDSDVVKLGYNNRFENLIVENAATLVQFNGNTNIGGVNSAPGNDNIFVGGSFTNIGTIVAIYNDNSGNGFINSTFKNTTTLVSLANGKPNNISFTNCIFE</sequence>
<dbReference type="OrthoDB" id="8737820at2"/>
<organism evidence="2 3">
    <name type="scientific">Maribacter polysiphoniae</name>
    <dbReference type="NCBI Taxonomy" id="429344"/>
    <lineage>
        <taxon>Bacteria</taxon>
        <taxon>Pseudomonadati</taxon>
        <taxon>Bacteroidota</taxon>
        <taxon>Flavobacteriia</taxon>
        <taxon>Flavobacteriales</taxon>
        <taxon>Flavobacteriaceae</taxon>
        <taxon>Maribacter</taxon>
    </lineage>
</organism>
<dbReference type="Proteomes" id="UP000651837">
    <property type="component" value="Unassembled WGS sequence"/>
</dbReference>
<name>A0A316DSV2_9FLAO</name>
<dbReference type="SUPFAM" id="SSF51126">
    <property type="entry name" value="Pectin lyase-like"/>
    <property type="match status" value="1"/>
</dbReference>
<dbReference type="EMBL" id="QGGQ01000013">
    <property type="protein sequence ID" value="PWK21124.1"/>
    <property type="molecule type" value="Genomic_DNA"/>
</dbReference>
<dbReference type="InterPro" id="IPR012334">
    <property type="entry name" value="Pectin_lyas_fold"/>
</dbReference>
<dbReference type="Gene3D" id="2.160.20.10">
    <property type="entry name" value="Single-stranded right-handed beta-helix, Pectin lyase-like"/>
    <property type="match status" value="1"/>
</dbReference>
<reference evidence="2 3" key="1">
    <citation type="submission" date="2018-05" db="EMBL/GenBank/DDBJ databases">
        <title>Genomic Encyclopedia of Archaeal and Bacterial Type Strains, Phase II (KMG-II): from individual species to whole genera.</title>
        <authorList>
            <person name="Goeker M."/>
        </authorList>
    </citation>
    <scope>NUCLEOTIDE SEQUENCE [LARGE SCALE GENOMIC DNA]</scope>
    <source>
        <strain evidence="2 3">DSM 23514</strain>
    </source>
</reference>
<accession>A0A316DSV2</accession>
<dbReference type="EMBL" id="JACWLN010000012">
    <property type="protein sequence ID" value="MBD1262676.1"/>
    <property type="molecule type" value="Genomic_DNA"/>
</dbReference>
<protein>
    <recommendedName>
        <fullName evidence="5">Parallel beta helix pectate lyase-like protein</fullName>
    </recommendedName>
</protein>
<dbReference type="Proteomes" id="UP000245667">
    <property type="component" value="Unassembled WGS sequence"/>
</dbReference>
<evidence type="ECO:0000313" key="1">
    <source>
        <dbReference type="EMBL" id="MBD1262676.1"/>
    </source>
</evidence>
<proteinExistence type="predicted"/>
<evidence type="ECO:0000313" key="4">
    <source>
        <dbReference type="Proteomes" id="UP000651837"/>
    </source>
</evidence>
<evidence type="ECO:0008006" key="5">
    <source>
        <dbReference type="Google" id="ProtNLM"/>
    </source>
</evidence>
<reference evidence="1 4" key="2">
    <citation type="submission" date="2020-07" db="EMBL/GenBank/DDBJ databases">
        <title>The draft genome sequence of Maribacter polysiphoniae KCTC 22021.</title>
        <authorList>
            <person name="Mu L."/>
        </authorList>
    </citation>
    <scope>NUCLEOTIDE SEQUENCE [LARGE SCALE GENOMIC DNA]</scope>
    <source>
        <strain evidence="1 4">KCTC 22021</strain>
    </source>
</reference>
<dbReference type="AlphaFoldDB" id="A0A316DSV2"/>